<comment type="caution">
    <text evidence="15">The sequence shown here is derived from an EMBL/GenBank/DDBJ whole genome shotgun (WGS) entry which is preliminary data.</text>
</comment>
<feature type="domain" description="ABC transporter" evidence="14">
    <location>
        <begin position="456"/>
        <end position="752"/>
    </location>
</feature>
<proteinExistence type="inferred from homology"/>
<dbReference type="PANTHER" id="PTHR43152">
    <property type="entry name" value="UVRABC SYSTEM PROTEIN A"/>
    <property type="match status" value="1"/>
</dbReference>
<reference evidence="15" key="1">
    <citation type="journal article" date="2014" name="Int. J. Syst. Evol. Microbiol.">
        <title>Complete genome sequence of Corynebacterium casei LMG S-19264T (=DSM 44701T), isolated from a smear-ripened cheese.</title>
        <authorList>
            <consortium name="US DOE Joint Genome Institute (JGI-PGF)"/>
            <person name="Walter F."/>
            <person name="Albersmeier A."/>
            <person name="Kalinowski J."/>
            <person name="Ruckert C."/>
        </authorList>
    </citation>
    <scope>NUCLEOTIDE SEQUENCE</scope>
    <source>
        <strain evidence="15">CGMCC 1.12408</strain>
    </source>
</reference>
<dbReference type="RefSeq" id="WP_188384390.1">
    <property type="nucleotide sequence ID" value="NZ_BMEY01000008.1"/>
</dbReference>
<dbReference type="PANTHER" id="PTHR43152:SF3">
    <property type="entry name" value="UVRABC SYSTEM PROTEIN A"/>
    <property type="match status" value="1"/>
</dbReference>
<dbReference type="InterPro" id="IPR003439">
    <property type="entry name" value="ABC_transporter-like_ATP-bd"/>
</dbReference>
<protein>
    <recommendedName>
        <fullName evidence="12">UvrABC system protein A</fullName>
    </recommendedName>
    <alternativeName>
        <fullName evidence="13">Excinuclease ABC subunit A</fullName>
    </alternativeName>
</protein>
<accession>A0A916RZW0</accession>
<dbReference type="Gene3D" id="3.40.50.300">
    <property type="entry name" value="P-loop containing nucleotide triphosphate hydrolases"/>
    <property type="match status" value="2"/>
</dbReference>
<keyword evidence="16" id="KW-1185">Reference proteome</keyword>
<evidence type="ECO:0000256" key="4">
    <source>
        <dbReference type="ARBA" id="ARBA00022741"/>
    </source>
</evidence>
<dbReference type="PROSITE" id="PS50893">
    <property type="entry name" value="ABC_TRANSPORTER_2"/>
    <property type="match status" value="1"/>
</dbReference>
<evidence type="ECO:0000256" key="1">
    <source>
        <dbReference type="ARBA" id="ARBA00004496"/>
    </source>
</evidence>
<evidence type="ECO:0000256" key="2">
    <source>
        <dbReference type="ARBA" id="ARBA00022490"/>
    </source>
</evidence>
<evidence type="ECO:0000256" key="9">
    <source>
        <dbReference type="ARBA" id="ARBA00023125"/>
    </source>
</evidence>
<evidence type="ECO:0000256" key="10">
    <source>
        <dbReference type="ARBA" id="ARBA00023204"/>
    </source>
</evidence>
<gene>
    <name evidence="15" type="ORF">GCM10008025_18390</name>
</gene>
<dbReference type="EMBL" id="BMEY01000008">
    <property type="protein sequence ID" value="GGA75024.1"/>
    <property type="molecule type" value="Genomic_DNA"/>
</dbReference>
<dbReference type="Pfam" id="PF00005">
    <property type="entry name" value="ABC_tran"/>
    <property type="match status" value="1"/>
</dbReference>
<name>A0A916RZW0_9BACI</name>
<comment type="subcellular location">
    <subcellularLocation>
        <location evidence="1">Cytoplasm</location>
    </subcellularLocation>
</comment>
<evidence type="ECO:0000256" key="7">
    <source>
        <dbReference type="ARBA" id="ARBA00022840"/>
    </source>
</evidence>
<dbReference type="GO" id="GO:0006281">
    <property type="term" value="P:DNA repair"/>
    <property type="evidence" value="ECO:0007669"/>
    <property type="project" value="UniProtKB-KW"/>
</dbReference>
<dbReference type="GO" id="GO:0003677">
    <property type="term" value="F:DNA binding"/>
    <property type="evidence" value="ECO:0007669"/>
    <property type="project" value="UniProtKB-KW"/>
</dbReference>
<dbReference type="Gene3D" id="1.10.8.280">
    <property type="entry name" value="ABC transporter ATPase domain-like"/>
    <property type="match status" value="1"/>
</dbReference>
<dbReference type="Gene3D" id="1.20.1580.10">
    <property type="entry name" value="ABC transporter ATPase like domain"/>
    <property type="match status" value="2"/>
</dbReference>
<evidence type="ECO:0000313" key="15">
    <source>
        <dbReference type="EMBL" id="GGA75024.1"/>
    </source>
</evidence>
<dbReference type="Proteomes" id="UP000613512">
    <property type="component" value="Unassembled WGS sequence"/>
</dbReference>
<evidence type="ECO:0000259" key="14">
    <source>
        <dbReference type="PROSITE" id="PS50893"/>
    </source>
</evidence>
<organism evidence="15 16">
    <name type="scientific">Ornithinibacillus halotolerans</name>
    <dbReference type="NCBI Taxonomy" id="1274357"/>
    <lineage>
        <taxon>Bacteria</taxon>
        <taxon>Bacillati</taxon>
        <taxon>Bacillota</taxon>
        <taxon>Bacilli</taxon>
        <taxon>Bacillales</taxon>
        <taxon>Bacillaceae</taxon>
        <taxon>Ornithinibacillus</taxon>
    </lineage>
</organism>
<dbReference type="GO" id="GO:0004518">
    <property type="term" value="F:nuclease activity"/>
    <property type="evidence" value="ECO:0007669"/>
    <property type="project" value="UniProtKB-KW"/>
</dbReference>
<keyword evidence="3" id="KW-0677">Repeat</keyword>
<comment type="similarity">
    <text evidence="11">Belongs to the ABC transporter superfamily. UvrA family.</text>
</comment>
<keyword evidence="5" id="KW-0227">DNA damage</keyword>
<keyword evidence="7" id="KW-0067">ATP-binding</keyword>
<evidence type="ECO:0000256" key="12">
    <source>
        <dbReference type="ARBA" id="ARBA00039316"/>
    </source>
</evidence>
<dbReference type="GO" id="GO:0005737">
    <property type="term" value="C:cytoplasm"/>
    <property type="evidence" value="ECO:0007669"/>
    <property type="project" value="UniProtKB-SubCell"/>
</dbReference>
<keyword evidence="8" id="KW-0267">Excision nuclease</keyword>
<keyword evidence="2" id="KW-0963">Cytoplasm</keyword>
<evidence type="ECO:0000256" key="3">
    <source>
        <dbReference type="ARBA" id="ARBA00022737"/>
    </source>
</evidence>
<dbReference type="GO" id="GO:0016887">
    <property type="term" value="F:ATP hydrolysis activity"/>
    <property type="evidence" value="ECO:0007669"/>
    <property type="project" value="InterPro"/>
</dbReference>
<keyword evidence="9" id="KW-0238">DNA-binding</keyword>
<keyword evidence="4" id="KW-0547">Nucleotide-binding</keyword>
<evidence type="ECO:0000256" key="11">
    <source>
        <dbReference type="ARBA" id="ARBA00038000"/>
    </source>
</evidence>
<evidence type="ECO:0000256" key="5">
    <source>
        <dbReference type="ARBA" id="ARBA00022763"/>
    </source>
</evidence>
<dbReference type="AlphaFoldDB" id="A0A916RZW0"/>
<evidence type="ECO:0000313" key="16">
    <source>
        <dbReference type="Proteomes" id="UP000613512"/>
    </source>
</evidence>
<evidence type="ECO:0000256" key="6">
    <source>
        <dbReference type="ARBA" id="ARBA00022769"/>
    </source>
</evidence>
<reference evidence="15" key="2">
    <citation type="submission" date="2020-09" db="EMBL/GenBank/DDBJ databases">
        <authorList>
            <person name="Sun Q."/>
            <person name="Zhou Y."/>
        </authorList>
    </citation>
    <scope>NUCLEOTIDE SEQUENCE</scope>
    <source>
        <strain evidence="15">CGMCC 1.12408</strain>
    </source>
</reference>
<dbReference type="SUPFAM" id="SSF52540">
    <property type="entry name" value="P-loop containing nucleoside triphosphate hydrolases"/>
    <property type="match status" value="3"/>
</dbReference>
<evidence type="ECO:0000256" key="13">
    <source>
        <dbReference type="ARBA" id="ARBA00042156"/>
    </source>
</evidence>
<evidence type="ECO:0000256" key="8">
    <source>
        <dbReference type="ARBA" id="ARBA00022881"/>
    </source>
</evidence>
<dbReference type="GO" id="GO:0005524">
    <property type="term" value="F:ATP binding"/>
    <property type="evidence" value="ECO:0007669"/>
    <property type="project" value="UniProtKB-KW"/>
</dbReference>
<sequence length="754" mass="83363">MSEVKDEIILRGLKENNLKNIDLNIPKEKLIVFTGLSGSGKSSVVFDTLATESRRQMTLNYPLYVRNQMPRYERPKADLMQNLSPVVVVEQRPIGGNSRSTVGTYMDIDPLIRLLFSRIGEPSIGSATDFSSQSAFGKCPECGGYGEVIKPDVHKLIDFDKSLKDYAVQFKPLSPSGWQGRWMITGGLFDPDLPIKDFPEEQRQLLIEGPPEGERVFAPFHTKNGPQDHEWDGLLPRFTRLYINRDISKLREVSQEDVLAVTTQSFCPTCLGSGLNPKVLACKINGYNIAQYEQLELTELVGEIKKINDPVGESIALQTVPLIQQLVDMGLGYLSLSRKTNTLSSGEAQRVKIARHLGSSLNNITYIFDEPSAGLHPEEVDMLIQTMQHIKERHNTVIVIEHNLAFIKAADEIIEMGPSAGVGGGMVVFQGSQEELSTRKGSTIINHKFKVNNNPRNIESYFRINKARDNNLKNISVSIPKNVLVSICGVSGSGKSSLMFGEFLKAYPETIQVGPDRIGISSRSTLATYMGIMDEIRTLFSKSSGQPPGLFSFNSLGACPVCKGKGEMKPEIAFADPVTITCEACQGTRYSEEALQYTFENKNIIEILELTIMEALSYFKLPKIIKRLQTLKEVGLDYLTLGQTTSSLSGGEVQRLKLASHLYKEGQIYLLDEPSLGLHVKDNEKLLNLFQSLVNRGNSVIIIEHNLDFIAASDWVIELGPEGGKQGGTIIFEGTPKDIIKAPTPTGKCLRAGV</sequence>
<dbReference type="InterPro" id="IPR027417">
    <property type="entry name" value="P-loop_NTPase"/>
</dbReference>
<keyword evidence="10" id="KW-0234">DNA repair</keyword>
<keyword evidence="6" id="KW-0228">DNA excision</keyword>